<dbReference type="InterPro" id="IPR043128">
    <property type="entry name" value="Rev_trsase/Diguanyl_cyclase"/>
</dbReference>
<evidence type="ECO:0000256" key="3">
    <source>
        <dbReference type="ARBA" id="ARBA00034247"/>
    </source>
</evidence>
<feature type="transmembrane region" description="Helical" evidence="4">
    <location>
        <begin position="196"/>
        <end position="220"/>
    </location>
</feature>
<reference evidence="6 7" key="1">
    <citation type="submission" date="2020-03" db="EMBL/GenBank/DDBJ databases">
        <authorList>
            <person name="Zhu W."/>
        </authorList>
    </citation>
    <scope>NUCLEOTIDE SEQUENCE [LARGE SCALE GENOMIC DNA]</scope>
    <source>
        <strain evidence="6 7">185</strain>
    </source>
</reference>
<dbReference type="InterPro" id="IPR050469">
    <property type="entry name" value="Diguanylate_Cyclase"/>
</dbReference>
<name>A0A6G8S621_9GAMM</name>
<evidence type="ECO:0000256" key="1">
    <source>
        <dbReference type="ARBA" id="ARBA00001946"/>
    </source>
</evidence>
<keyword evidence="4" id="KW-0472">Membrane</keyword>
<dbReference type="FunFam" id="3.30.70.270:FF:000001">
    <property type="entry name" value="Diguanylate cyclase domain protein"/>
    <property type="match status" value="1"/>
</dbReference>
<keyword evidence="4" id="KW-1133">Transmembrane helix</keyword>
<dbReference type="PANTHER" id="PTHR45138">
    <property type="entry name" value="REGULATORY COMPONENTS OF SENSORY TRANSDUCTION SYSTEM"/>
    <property type="match status" value="1"/>
</dbReference>
<dbReference type="InterPro" id="IPR029787">
    <property type="entry name" value="Nucleotide_cyclase"/>
</dbReference>
<dbReference type="EMBL" id="CP049916">
    <property type="protein sequence ID" value="QIO09597.1"/>
    <property type="molecule type" value="Genomic_DNA"/>
</dbReference>
<dbReference type="NCBIfam" id="TIGR00254">
    <property type="entry name" value="GGDEF"/>
    <property type="match status" value="1"/>
</dbReference>
<evidence type="ECO:0000259" key="5">
    <source>
        <dbReference type="PROSITE" id="PS50887"/>
    </source>
</evidence>
<evidence type="ECO:0000256" key="2">
    <source>
        <dbReference type="ARBA" id="ARBA00012528"/>
    </source>
</evidence>
<dbReference type="EC" id="2.7.7.65" evidence="2"/>
<dbReference type="GO" id="GO:0052621">
    <property type="term" value="F:diguanylate cyclase activity"/>
    <property type="evidence" value="ECO:0007669"/>
    <property type="project" value="UniProtKB-EC"/>
</dbReference>
<feature type="domain" description="GGDEF" evidence="5">
    <location>
        <begin position="261"/>
        <end position="394"/>
    </location>
</feature>
<accession>A0A6G8S621</accession>
<evidence type="ECO:0000313" key="7">
    <source>
        <dbReference type="Proteomes" id="UP000501939"/>
    </source>
</evidence>
<feature type="transmembrane region" description="Helical" evidence="4">
    <location>
        <begin position="39"/>
        <end position="58"/>
    </location>
</feature>
<gene>
    <name evidence="6" type="ORF">G8D99_11630</name>
</gene>
<dbReference type="KEGG" id="alj:G8D99_11630"/>
<dbReference type="SMART" id="SM00267">
    <property type="entry name" value="GGDEF"/>
    <property type="match status" value="1"/>
</dbReference>
<dbReference type="AlphaFoldDB" id="A0A6G8S621"/>
<feature type="transmembrane region" description="Helical" evidence="4">
    <location>
        <begin position="155"/>
        <end position="176"/>
    </location>
</feature>
<dbReference type="PROSITE" id="PS50887">
    <property type="entry name" value="GGDEF"/>
    <property type="match status" value="1"/>
</dbReference>
<dbReference type="CDD" id="cd01949">
    <property type="entry name" value="GGDEF"/>
    <property type="match status" value="1"/>
</dbReference>
<feature type="transmembrane region" description="Helical" evidence="4">
    <location>
        <begin position="106"/>
        <end position="123"/>
    </location>
</feature>
<dbReference type="Proteomes" id="UP000501939">
    <property type="component" value="Chromosome"/>
</dbReference>
<organism evidence="6 7">
    <name type="scientific">Acinetobacter lanii</name>
    <dbReference type="NCBI Taxonomy" id="2715163"/>
    <lineage>
        <taxon>Bacteria</taxon>
        <taxon>Pseudomonadati</taxon>
        <taxon>Pseudomonadota</taxon>
        <taxon>Gammaproteobacteria</taxon>
        <taxon>Moraxellales</taxon>
        <taxon>Moraxellaceae</taxon>
        <taxon>Acinetobacter</taxon>
    </lineage>
</organism>
<dbReference type="SUPFAM" id="SSF55073">
    <property type="entry name" value="Nucleotide cyclase"/>
    <property type="match status" value="1"/>
</dbReference>
<proteinExistence type="predicted"/>
<keyword evidence="4" id="KW-0812">Transmembrane</keyword>
<protein>
    <recommendedName>
        <fullName evidence="2">diguanylate cyclase</fullName>
        <ecNumber evidence="2">2.7.7.65</ecNumber>
    </recommendedName>
</protein>
<dbReference type="Gene3D" id="3.30.70.270">
    <property type="match status" value="1"/>
</dbReference>
<evidence type="ECO:0000313" key="6">
    <source>
        <dbReference type="EMBL" id="QIO09597.1"/>
    </source>
</evidence>
<comment type="catalytic activity">
    <reaction evidence="3">
        <text>2 GTP = 3',3'-c-di-GMP + 2 diphosphate</text>
        <dbReference type="Rhea" id="RHEA:24898"/>
        <dbReference type="ChEBI" id="CHEBI:33019"/>
        <dbReference type="ChEBI" id="CHEBI:37565"/>
        <dbReference type="ChEBI" id="CHEBI:58805"/>
        <dbReference type="EC" id="2.7.7.65"/>
    </reaction>
</comment>
<keyword evidence="7" id="KW-1185">Reference proteome</keyword>
<feature type="transmembrane region" description="Helical" evidence="4">
    <location>
        <begin position="78"/>
        <end position="97"/>
    </location>
</feature>
<evidence type="ECO:0000256" key="4">
    <source>
        <dbReference type="SAM" id="Phobius"/>
    </source>
</evidence>
<dbReference type="Pfam" id="PF00990">
    <property type="entry name" value="GGDEF"/>
    <property type="match status" value="1"/>
</dbReference>
<dbReference type="PANTHER" id="PTHR45138:SF9">
    <property type="entry name" value="DIGUANYLATE CYCLASE DGCM-RELATED"/>
    <property type="match status" value="1"/>
</dbReference>
<comment type="cofactor">
    <cofactor evidence="1">
        <name>Mg(2+)</name>
        <dbReference type="ChEBI" id="CHEBI:18420"/>
    </cofactor>
</comment>
<feature type="transmembrane region" description="Helical" evidence="4">
    <location>
        <begin position="129"/>
        <end position="148"/>
    </location>
</feature>
<sequence>MKIMQRLIHKIKQAWAQIRFHLFETDNVLIYWPDFNKGILLLLFALLTVCGHLSWYVINYHSENRIWLSESYHDYRMFTTYCQIALTSLILIISLTFKRFKTFRTFMGWFIPLYFGLLLIYSAHTVGIYSPAAMAGVVNILLIGFVFYQPKVIYSIAVIVAVVLVGIGYLTSIDAISYAPLFSERLNNSEFYKNSFWMNSMLILYIPILMISALFFEILLRQWRRRERKIETLSQIDGLTNVYNRRYSTDYAEHLQYKKKLPYALVILDLDYFKKINDNYGHDIGDEVLRRVAQVLKAHVRGNDIVGRFGGEEFVLILPEQNLADAMEVAERCRQAIEMEQIHLADGTLLKVSASFGVALSDSGKHLEDIAKVADQALYLSKNKGRNTVSHYLEV</sequence>
<dbReference type="InterPro" id="IPR000160">
    <property type="entry name" value="GGDEF_dom"/>
</dbReference>
<dbReference type="RefSeq" id="WP_166326085.1">
    <property type="nucleotide sequence ID" value="NZ_CP049916.1"/>
</dbReference>